<organism evidence="16 17">
    <name type="scientific">Coccomyxa viridis</name>
    <dbReference type="NCBI Taxonomy" id="1274662"/>
    <lineage>
        <taxon>Eukaryota</taxon>
        <taxon>Viridiplantae</taxon>
        <taxon>Chlorophyta</taxon>
        <taxon>core chlorophytes</taxon>
        <taxon>Trebouxiophyceae</taxon>
        <taxon>Trebouxiophyceae incertae sedis</taxon>
        <taxon>Coccomyxaceae</taxon>
        <taxon>Coccomyxa</taxon>
    </lineage>
</organism>
<keyword evidence="8" id="KW-0630">Potassium</keyword>
<dbReference type="PANTHER" id="PTHR18919">
    <property type="entry name" value="ACETYL-COA C-ACYLTRANSFERASE"/>
    <property type="match status" value="1"/>
</dbReference>
<evidence type="ECO:0000256" key="9">
    <source>
        <dbReference type="ARBA" id="ARBA00023128"/>
    </source>
</evidence>
<dbReference type="Proteomes" id="UP001314263">
    <property type="component" value="Unassembled WGS sequence"/>
</dbReference>
<evidence type="ECO:0000256" key="7">
    <source>
        <dbReference type="ARBA" id="ARBA00022946"/>
    </source>
</evidence>
<dbReference type="NCBIfam" id="TIGR01930">
    <property type="entry name" value="AcCoA-C-Actrans"/>
    <property type="match status" value="1"/>
</dbReference>
<dbReference type="InterPro" id="IPR016039">
    <property type="entry name" value="Thiolase-like"/>
</dbReference>
<comment type="similarity">
    <text evidence="2 13">Belongs to the thiolase-like superfamily. Thiolase family.</text>
</comment>
<comment type="subcellular location">
    <subcellularLocation>
        <location evidence="1">Mitochondrion</location>
    </subcellularLocation>
</comment>
<dbReference type="AlphaFoldDB" id="A0AAV1IGA3"/>
<dbReference type="PROSITE" id="PS00098">
    <property type="entry name" value="THIOLASE_1"/>
    <property type="match status" value="1"/>
</dbReference>
<evidence type="ECO:0000259" key="15">
    <source>
        <dbReference type="Pfam" id="PF02803"/>
    </source>
</evidence>
<protein>
    <recommendedName>
        <fullName evidence="4">acetyl-CoA C-acetyltransferase</fullName>
        <ecNumber evidence="4">2.3.1.9</ecNumber>
    </recommendedName>
</protein>
<evidence type="ECO:0000313" key="17">
    <source>
        <dbReference type="Proteomes" id="UP001314263"/>
    </source>
</evidence>
<feature type="active site" description="Acyl-thioester intermediate" evidence="12">
    <location>
        <position position="65"/>
    </location>
</feature>
<dbReference type="InterPro" id="IPR002155">
    <property type="entry name" value="Thiolase"/>
</dbReference>
<evidence type="ECO:0000256" key="1">
    <source>
        <dbReference type="ARBA" id="ARBA00004173"/>
    </source>
</evidence>
<feature type="domain" description="Thiolase N-terminal" evidence="14">
    <location>
        <begin position="2"/>
        <end position="241"/>
    </location>
</feature>
<dbReference type="GO" id="GO:0005739">
    <property type="term" value="C:mitochondrion"/>
    <property type="evidence" value="ECO:0007669"/>
    <property type="project" value="UniProtKB-SubCell"/>
</dbReference>
<keyword evidence="10 13" id="KW-0012">Acyltransferase</keyword>
<dbReference type="InterPro" id="IPR020610">
    <property type="entry name" value="Thiolase_AS"/>
</dbReference>
<keyword evidence="9" id="KW-0496">Mitochondrion</keyword>
<dbReference type="InterPro" id="IPR020613">
    <property type="entry name" value="Thiolase_CS"/>
</dbReference>
<evidence type="ECO:0000313" key="16">
    <source>
        <dbReference type="EMBL" id="CAK0785232.1"/>
    </source>
</evidence>
<keyword evidence="17" id="KW-1185">Reference proteome</keyword>
<dbReference type="CDD" id="cd00751">
    <property type="entry name" value="thiolase"/>
    <property type="match status" value="1"/>
</dbReference>
<dbReference type="InterPro" id="IPR020617">
    <property type="entry name" value="Thiolase_C"/>
</dbReference>
<feature type="active site" description="Proton acceptor" evidence="12">
    <location>
        <position position="329"/>
    </location>
</feature>
<dbReference type="PROSITE" id="PS00737">
    <property type="entry name" value="THIOLASE_2"/>
    <property type="match status" value="1"/>
</dbReference>
<feature type="active site" description="Proton acceptor" evidence="12">
    <location>
        <position position="359"/>
    </location>
</feature>
<dbReference type="SUPFAM" id="SSF53901">
    <property type="entry name" value="Thiolase-like"/>
    <property type="match status" value="2"/>
</dbReference>
<evidence type="ECO:0000256" key="4">
    <source>
        <dbReference type="ARBA" id="ARBA00012705"/>
    </source>
</evidence>
<dbReference type="FunFam" id="3.40.47.10:FF:000007">
    <property type="entry name" value="acetyl-CoA acetyltransferase, mitochondrial"/>
    <property type="match status" value="1"/>
</dbReference>
<keyword evidence="6" id="KW-0479">Metal-binding</keyword>
<proteinExistence type="inferred from homology"/>
<comment type="subunit">
    <text evidence="3">Homotetramer.</text>
</comment>
<evidence type="ECO:0000256" key="2">
    <source>
        <dbReference type="ARBA" id="ARBA00010982"/>
    </source>
</evidence>
<gene>
    <name evidence="16" type="primary">AAT1</name>
    <name evidence="16" type="ORF">CVIRNUC_008438</name>
</gene>
<reference evidence="16 17" key="1">
    <citation type="submission" date="2023-10" db="EMBL/GenBank/DDBJ databases">
        <authorList>
            <person name="Maclean D."/>
            <person name="Macfadyen A."/>
        </authorList>
    </citation>
    <scope>NUCLEOTIDE SEQUENCE [LARGE SCALE GENOMIC DNA]</scope>
</reference>
<evidence type="ECO:0000256" key="5">
    <source>
        <dbReference type="ARBA" id="ARBA00022679"/>
    </source>
</evidence>
<comment type="catalytic activity">
    <reaction evidence="11">
        <text>2 acetyl-CoA = acetoacetyl-CoA + CoA</text>
        <dbReference type="Rhea" id="RHEA:21036"/>
        <dbReference type="ChEBI" id="CHEBI:57286"/>
        <dbReference type="ChEBI" id="CHEBI:57287"/>
        <dbReference type="ChEBI" id="CHEBI:57288"/>
        <dbReference type="EC" id="2.3.1.9"/>
    </reaction>
    <physiologicalReaction direction="left-to-right" evidence="11">
        <dbReference type="Rhea" id="RHEA:21037"/>
    </physiologicalReaction>
</comment>
<evidence type="ECO:0000259" key="14">
    <source>
        <dbReference type="Pfam" id="PF00108"/>
    </source>
</evidence>
<dbReference type="GO" id="GO:0003985">
    <property type="term" value="F:acetyl-CoA C-acetyltransferase activity"/>
    <property type="evidence" value="ECO:0007669"/>
    <property type="project" value="UniProtKB-EC"/>
</dbReference>
<keyword evidence="7" id="KW-0809">Transit peptide</keyword>
<evidence type="ECO:0000256" key="10">
    <source>
        <dbReference type="ARBA" id="ARBA00023315"/>
    </source>
</evidence>
<dbReference type="EMBL" id="CAUYUE010000012">
    <property type="protein sequence ID" value="CAK0785232.1"/>
    <property type="molecule type" value="Genomic_DNA"/>
</dbReference>
<sequence length="373" mass="38895">MTAPQLGSVAIKGAIESAELQPEDIEEVLMGNVVSAGVGQAPARQAALGAGLPTSVICTTVNKVCASGMKAVMLGAQSIQLGINDCIVAGGMESMSNIPHYLQGSRLGLRMGHGQLTDGMILDGLWDPYKDVHMGTCADRCAQQYSISRAEQDAHAIESHKRARRAHDAGFSGREIMPVEVPGRRGQQPTVVDRDEGPLKLNQEKLQQLRPAFSNGKAPGTVTPGNASPVTDGAAALVLTSPAKARQRGLTILARIRGYGDAEREPDQFTTAPALAIPRALKAAGLTLDDIDYFEINEAFSVVDLVNRKLLGLDPDRVNVHGGAVAIGHPIGASGAALIIRLLSVLKAKCARLGVAAICNGGGGASAIVLERS</sequence>
<evidence type="ECO:0000256" key="3">
    <source>
        <dbReference type="ARBA" id="ARBA00011881"/>
    </source>
</evidence>
<dbReference type="Gene3D" id="3.40.47.10">
    <property type="match status" value="1"/>
</dbReference>
<dbReference type="EC" id="2.3.1.9" evidence="4"/>
<feature type="domain" description="Thiolase C-terminal" evidence="15">
    <location>
        <begin position="251"/>
        <end position="372"/>
    </location>
</feature>
<evidence type="ECO:0000256" key="13">
    <source>
        <dbReference type="RuleBase" id="RU003557"/>
    </source>
</evidence>
<dbReference type="Pfam" id="PF00108">
    <property type="entry name" value="Thiolase_N"/>
    <property type="match status" value="1"/>
</dbReference>
<evidence type="ECO:0000256" key="8">
    <source>
        <dbReference type="ARBA" id="ARBA00022958"/>
    </source>
</evidence>
<dbReference type="Pfam" id="PF02803">
    <property type="entry name" value="Thiolase_C"/>
    <property type="match status" value="1"/>
</dbReference>
<evidence type="ECO:0000256" key="11">
    <source>
        <dbReference type="ARBA" id="ARBA00052235"/>
    </source>
</evidence>
<name>A0AAV1IGA3_9CHLO</name>
<dbReference type="GO" id="GO:0006635">
    <property type="term" value="P:fatty acid beta-oxidation"/>
    <property type="evidence" value="ECO:0007669"/>
    <property type="project" value="TreeGrafter"/>
</dbReference>
<dbReference type="PROSITE" id="PS00099">
    <property type="entry name" value="THIOLASE_3"/>
    <property type="match status" value="1"/>
</dbReference>
<dbReference type="PANTHER" id="PTHR18919:SF156">
    <property type="entry name" value="ACETYL-COA ACETYLTRANSFERASE, MITOCHONDRIAL"/>
    <property type="match status" value="1"/>
</dbReference>
<dbReference type="InterPro" id="IPR020615">
    <property type="entry name" value="Thiolase_acyl_enz_int_AS"/>
</dbReference>
<keyword evidence="5 13" id="KW-0808">Transferase</keyword>
<evidence type="ECO:0000256" key="12">
    <source>
        <dbReference type="PIRSR" id="PIRSR000429-1"/>
    </source>
</evidence>
<dbReference type="GO" id="GO:0046872">
    <property type="term" value="F:metal ion binding"/>
    <property type="evidence" value="ECO:0007669"/>
    <property type="project" value="UniProtKB-KW"/>
</dbReference>
<accession>A0AAV1IGA3</accession>
<dbReference type="InterPro" id="IPR020616">
    <property type="entry name" value="Thiolase_N"/>
</dbReference>
<comment type="caution">
    <text evidence="16">The sequence shown here is derived from an EMBL/GenBank/DDBJ whole genome shotgun (WGS) entry which is preliminary data.</text>
</comment>
<dbReference type="PIRSF" id="PIRSF000429">
    <property type="entry name" value="Ac-CoA_Ac_transf"/>
    <property type="match status" value="1"/>
</dbReference>
<evidence type="ECO:0000256" key="6">
    <source>
        <dbReference type="ARBA" id="ARBA00022723"/>
    </source>
</evidence>